<gene>
    <name evidence="2" type="ORF">HH212_06080</name>
</gene>
<dbReference type="Gene3D" id="3.40.50.300">
    <property type="entry name" value="P-loop containing nucleotide triphosphate hydrolases"/>
    <property type="match status" value="1"/>
</dbReference>
<dbReference type="RefSeq" id="WP_169434608.1">
    <property type="nucleotide sequence ID" value="NZ_CP051685.1"/>
</dbReference>
<dbReference type="AlphaFoldDB" id="A0A7Z2VUT7"/>
<dbReference type="Proteomes" id="UP000502415">
    <property type="component" value="Chromosome"/>
</dbReference>
<protein>
    <submittedName>
        <fullName evidence="2">GTPase</fullName>
    </submittedName>
</protein>
<feature type="domain" description="Dynamin N-terminal" evidence="1">
    <location>
        <begin position="53"/>
        <end position="275"/>
    </location>
</feature>
<dbReference type="InterPro" id="IPR027417">
    <property type="entry name" value="P-loop_NTPase"/>
</dbReference>
<dbReference type="EMBL" id="CP051685">
    <property type="protein sequence ID" value="QJD99645.1"/>
    <property type="molecule type" value="Genomic_DNA"/>
</dbReference>
<evidence type="ECO:0000313" key="3">
    <source>
        <dbReference type="Proteomes" id="UP000502415"/>
    </source>
</evidence>
<evidence type="ECO:0000259" key="1">
    <source>
        <dbReference type="Pfam" id="PF00350"/>
    </source>
</evidence>
<dbReference type="InterPro" id="IPR045063">
    <property type="entry name" value="Dynamin_N"/>
</dbReference>
<evidence type="ECO:0000313" key="2">
    <source>
        <dbReference type="EMBL" id="QJD99645.1"/>
    </source>
</evidence>
<sequence length="667" mass="72525">MQELQHYSAWRAGVVRALEHYRAAAQAADLLDGAAEQRLSRALARVRDDRLSVAFVAEFSRGKSELINAIFFADYGQRIVPSSPGRTTMCPTELGWDAALPPCIRLLPIATRAERLPTGDYRNTGDYREDAGAWTVLPLDLDSPERMHDTFRQVSLTRRVPQDEAYRYGLFDADDPDLAASVDAEGLVEIPQWRHALINFPHPLLKQGLVILDTPGLNAIGTEPELTLNLIPNAHAVLFILAAETGVTKSDIEVWRKHIGAASENDASRIVVLNKIDAMWDELQSEQANDAAIARQQAVVAQLLGVGERQVFPVSAQKGLVGKINGDMALFEKSRIGQLESALFDGLVPARRAILRAGLQQDAEALAAARQALLGTRLRDLVEQAQELESLRGKNQGVIAHMMRRVELEKKEFDASLFKLQGTRAVFTTLSTELYSTVGMDVAQARIDAVRAAMRAARFATGTRAPVRAFFDAVRADLDASGAKIGEIGAMMDSMYRKFSAEHGLALAVPMALSLARYRAEIDAIEAIYVKQFGAATLLMSSRGALLERFVDSIASRVKHSFQAANADVEAWLKVIMAPLETQIRQHREQLRHRQASIGRIHDATESLEQKIAAFGTARHALEDVQAGLDAAGDALARALAAELGPAADAAAAGVSAPAPEHALAAL</sequence>
<dbReference type="PANTHER" id="PTHR43681:SF1">
    <property type="entry name" value="SARCALUMENIN"/>
    <property type="match status" value="1"/>
</dbReference>
<proteinExistence type="predicted"/>
<dbReference type="Pfam" id="PF00350">
    <property type="entry name" value="Dynamin_N"/>
    <property type="match status" value="1"/>
</dbReference>
<dbReference type="InterPro" id="IPR051943">
    <property type="entry name" value="TRAFAC_Dynamin-like_GTPase"/>
</dbReference>
<keyword evidence="3" id="KW-1185">Reference proteome</keyword>
<dbReference type="SUPFAM" id="SSF52540">
    <property type="entry name" value="P-loop containing nucleoside triphosphate hydrolases"/>
    <property type="match status" value="1"/>
</dbReference>
<dbReference type="KEGG" id="mfy:HH212_06080"/>
<name>A0A7Z2VUT7_9BURK</name>
<accession>A0A7Z2VUT7</accession>
<organism evidence="2 3">
    <name type="scientific">Massilia forsythiae</name>
    <dbReference type="NCBI Taxonomy" id="2728020"/>
    <lineage>
        <taxon>Bacteria</taxon>
        <taxon>Pseudomonadati</taxon>
        <taxon>Pseudomonadota</taxon>
        <taxon>Betaproteobacteria</taxon>
        <taxon>Burkholderiales</taxon>
        <taxon>Oxalobacteraceae</taxon>
        <taxon>Telluria group</taxon>
        <taxon>Massilia</taxon>
    </lineage>
</organism>
<reference evidence="2 3" key="1">
    <citation type="submission" date="2020-04" db="EMBL/GenBank/DDBJ databases">
        <title>Genome sequencing of novel species.</title>
        <authorList>
            <person name="Heo J."/>
            <person name="Kim S.-J."/>
            <person name="Kim J.-S."/>
            <person name="Hong S.-B."/>
            <person name="Kwon S.-W."/>
        </authorList>
    </citation>
    <scope>NUCLEOTIDE SEQUENCE [LARGE SCALE GENOMIC DNA]</scope>
    <source>
        <strain evidence="2 3">GN2-R2</strain>
    </source>
</reference>
<dbReference type="PANTHER" id="PTHR43681">
    <property type="entry name" value="TRANSMEMBRANE GTPASE FZO"/>
    <property type="match status" value="1"/>
</dbReference>